<accession>A0ABS8UY41</accession>
<feature type="compositionally biased region" description="Low complexity" evidence="1">
    <location>
        <begin position="73"/>
        <end position="85"/>
    </location>
</feature>
<evidence type="ECO:0000256" key="1">
    <source>
        <dbReference type="SAM" id="MobiDB-lite"/>
    </source>
</evidence>
<dbReference type="Proteomes" id="UP000823775">
    <property type="component" value="Unassembled WGS sequence"/>
</dbReference>
<reference evidence="2 3" key="1">
    <citation type="journal article" date="2021" name="BMC Genomics">
        <title>Datura genome reveals duplications of psychoactive alkaloid biosynthetic genes and high mutation rate following tissue culture.</title>
        <authorList>
            <person name="Rajewski A."/>
            <person name="Carter-House D."/>
            <person name="Stajich J."/>
            <person name="Litt A."/>
        </authorList>
    </citation>
    <scope>NUCLEOTIDE SEQUENCE [LARGE SCALE GENOMIC DNA]</scope>
    <source>
        <strain evidence="2">AR-01</strain>
    </source>
</reference>
<evidence type="ECO:0000313" key="2">
    <source>
        <dbReference type="EMBL" id="MCD9639055.1"/>
    </source>
</evidence>
<sequence length="134" mass="14589">MREEINDSWRGIGFSFGGNSPQNPSTFSSLAFQHCSPESTQEMAEQSSVSKHSIEIGRPKNKLIVPSNRMESMKSLPSSVPSSPSGQAKSAKYNCLCSPTTHAGSFRCRYHRTSSLTRNSMSVGSKLSELAAEK</sequence>
<feature type="region of interest" description="Disordered" evidence="1">
    <location>
        <begin position="1"/>
        <end position="21"/>
    </location>
</feature>
<feature type="region of interest" description="Disordered" evidence="1">
    <location>
        <begin position="35"/>
        <end position="91"/>
    </location>
</feature>
<keyword evidence="3" id="KW-1185">Reference proteome</keyword>
<dbReference type="PANTHER" id="PTHR33132:SF138">
    <property type="entry name" value="SERINE-RICH PROTEIN"/>
    <property type="match status" value="1"/>
</dbReference>
<proteinExistence type="predicted"/>
<evidence type="ECO:0000313" key="3">
    <source>
        <dbReference type="Proteomes" id="UP000823775"/>
    </source>
</evidence>
<dbReference type="EMBL" id="JACEIK010002832">
    <property type="protein sequence ID" value="MCD9639055.1"/>
    <property type="molecule type" value="Genomic_DNA"/>
</dbReference>
<comment type="caution">
    <text evidence="2">The sequence shown here is derived from an EMBL/GenBank/DDBJ whole genome shotgun (WGS) entry which is preliminary data.</text>
</comment>
<protein>
    <submittedName>
        <fullName evidence="2">Uncharacterized protein</fullName>
    </submittedName>
</protein>
<feature type="compositionally biased region" description="Polar residues" evidence="1">
    <location>
        <begin position="35"/>
        <end position="51"/>
    </location>
</feature>
<dbReference type="PANTHER" id="PTHR33132">
    <property type="entry name" value="OSJNBB0118P14.9 PROTEIN"/>
    <property type="match status" value="1"/>
</dbReference>
<organism evidence="2 3">
    <name type="scientific">Datura stramonium</name>
    <name type="common">Jimsonweed</name>
    <name type="synonym">Common thornapple</name>
    <dbReference type="NCBI Taxonomy" id="4076"/>
    <lineage>
        <taxon>Eukaryota</taxon>
        <taxon>Viridiplantae</taxon>
        <taxon>Streptophyta</taxon>
        <taxon>Embryophyta</taxon>
        <taxon>Tracheophyta</taxon>
        <taxon>Spermatophyta</taxon>
        <taxon>Magnoliopsida</taxon>
        <taxon>eudicotyledons</taxon>
        <taxon>Gunneridae</taxon>
        <taxon>Pentapetalae</taxon>
        <taxon>asterids</taxon>
        <taxon>lamiids</taxon>
        <taxon>Solanales</taxon>
        <taxon>Solanaceae</taxon>
        <taxon>Solanoideae</taxon>
        <taxon>Datureae</taxon>
        <taxon>Datura</taxon>
    </lineage>
</organism>
<gene>
    <name evidence="2" type="ORF">HAX54_023335</name>
</gene>
<name>A0ABS8UY41_DATST</name>